<dbReference type="InterPro" id="IPR032675">
    <property type="entry name" value="LRR_dom_sf"/>
</dbReference>
<dbReference type="SMART" id="SM00256">
    <property type="entry name" value="FBOX"/>
    <property type="match status" value="1"/>
</dbReference>
<keyword evidence="5" id="KW-0597">Phosphoprotein</keyword>
<keyword evidence="9" id="KW-0832">Ubl conjugation</keyword>
<keyword evidence="7" id="KW-0677">Repeat</keyword>
<dbReference type="SUPFAM" id="SSF52047">
    <property type="entry name" value="RNI-like"/>
    <property type="match status" value="1"/>
</dbReference>
<evidence type="ECO:0000256" key="4">
    <source>
        <dbReference type="ARBA" id="ARBA00022490"/>
    </source>
</evidence>
<dbReference type="GO" id="GO:0000082">
    <property type="term" value="P:G1/S transition of mitotic cell cycle"/>
    <property type="evidence" value="ECO:0007669"/>
    <property type="project" value="UniProtKB-ARBA"/>
</dbReference>
<comment type="function">
    <text evidence="12">Substrate recognition component of a SCF (SKP1-CUL1-F-box protein) E3 ubiquitin-protein ligase complex which mediates the ubiquitination and subsequent proteasomal degradation of target proteins involved in cell cycle progression, signal transduction and transcription. Specifically recognizes phosphorylated CDKN1B/p27kip and is involved in regulation of G1/S transition. Degradation of CDKN1B/p27kip also requires CKS1. Recognizes target proteins ORC1, CDT1, RBL2, KMT2A/MLL1, CDK9, RAG2, NBN, FOXO1, UBP43, YTHDF2, and probably MYC, TOB1 and TAL1. Degradation of TAL1 also requires STUB1. Recognizes CDKN1A in association with CCNE1 or CCNE2 and CDK2. Promotes ubiquitination and destruction of CDH1 in a CK1-dependent manner, thereby regulating cell migration. Following phosphorylation in response to DNA damage, mediates 'Lys-63'-linked ubiquitination of NBN, promoting ATM recruitment to DNA damage sites and DNA repair via homologous recombination.</text>
</comment>
<keyword evidence="18" id="KW-1185">Reference proteome</keyword>
<comment type="pathway">
    <text evidence="3">Protein modification; protein ubiquitination.</text>
</comment>
<evidence type="ECO:0000256" key="10">
    <source>
        <dbReference type="ARBA" id="ARBA00022990"/>
    </source>
</evidence>
<dbReference type="GO" id="GO:0005634">
    <property type="term" value="C:nucleus"/>
    <property type="evidence" value="ECO:0007669"/>
    <property type="project" value="UniProtKB-SubCell"/>
</dbReference>
<dbReference type="InterPro" id="IPR001810">
    <property type="entry name" value="F-box_dom"/>
</dbReference>
<reference evidence="17" key="1">
    <citation type="submission" date="2014-08" db="EMBL/GenBank/DDBJ databases">
        <authorList>
            <person name="Senf B."/>
            <person name="Petzold A."/>
            <person name="Downie B.R."/>
            <person name="Koch P."/>
            <person name="Platzer M."/>
        </authorList>
    </citation>
    <scope>NUCLEOTIDE SEQUENCE [LARGE SCALE GENOMIC DNA]</scope>
    <source>
        <strain evidence="17">GRZ</strain>
    </source>
</reference>
<sequence>MKVRFWLIRPILSTCSRTLMHLPCSSLRNKRSRTCLAEGPDSECTPTESIQQRPPPLKVPLLLPRGKENEFVLARRSRRRKSVSLDHLPEELLLRIYSCLPLHDLLRISGVSRRWQRLASDESLWYSVDLEGLTHVGPALQQVLRTGVRRLRCPRAFVEEQYLTDSRPLQIVELDLSSSIIPTSTLQNILGRCRLLHHLSLEGLQLSNSIISCLVKNSNLLQLNLSGCSGFSSAALTELLQSCCRLEQLNVSWCSFSSDHVKSVVGHLSPTVSALNLSGYRESLTLDDVKVLVDRCPHIQTLDLSDGTLLTANSFPVLRQLRKLLHLSLSRCYHIHLAALSDLEKLIPSLRFLDIFGLVQENQLLSLKEELPHISINSRPFSAVARPTPASRPDRSMWGRTCRLRSDPLNHSKS</sequence>
<dbReference type="Proteomes" id="UP000694548">
    <property type="component" value="Chromosome sgr02"/>
</dbReference>
<dbReference type="GeneTree" id="ENSGT00390000007918"/>
<reference evidence="17" key="3">
    <citation type="submission" date="2025-09" db="UniProtKB">
        <authorList>
            <consortium name="Ensembl"/>
        </authorList>
    </citation>
    <scope>IDENTIFICATION</scope>
</reference>
<feature type="domain" description="F-box" evidence="16">
    <location>
        <begin position="82"/>
        <end position="128"/>
    </location>
</feature>
<evidence type="ECO:0000313" key="18">
    <source>
        <dbReference type="Proteomes" id="UP000694548"/>
    </source>
</evidence>
<name>A0A8C6KGT5_NOTFU</name>
<keyword evidence="6" id="KW-0433">Leucine-rich repeat</keyword>
<keyword evidence="11" id="KW-0539">Nucleus</keyword>
<dbReference type="Ensembl" id="ENSNFUT00015003797.1">
    <property type="protein sequence ID" value="ENSNFUP00015003585.1"/>
    <property type="gene ID" value="ENSNFUG00015001788.1"/>
</dbReference>
<evidence type="ECO:0000256" key="2">
    <source>
        <dbReference type="ARBA" id="ARBA00004496"/>
    </source>
</evidence>
<accession>A0A8C6KGT5</accession>
<evidence type="ECO:0000256" key="6">
    <source>
        <dbReference type="ARBA" id="ARBA00022614"/>
    </source>
</evidence>
<comment type="subcellular location">
    <subcellularLocation>
        <location evidence="2">Cytoplasm</location>
    </subcellularLocation>
    <subcellularLocation>
        <location evidence="1">Nucleus</location>
    </subcellularLocation>
</comment>
<evidence type="ECO:0000256" key="9">
    <source>
        <dbReference type="ARBA" id="ARBA00022843"/>
    </source>
</evidence>
<evidence type="ECO:0000256" key="7">
    <source>
        <dbReference type="ARBA" id="ARBA00022737"/>
    </source>
</evidence>
<gene>
    <name evidence="17" type="primary">skp2</name>
</gene>
<evidence type="ECO:0000256" key="14">
    <source>
        <dbReference type="ARBA" id="ARBA00077776"/>
    </source>
</evidence>
<dbReference type="AlphaFoldDB" id="A0A8C6KGT5"/>
<evidence type="ECO:0000256" key="1">
    <source>
        <dbReference type="ARBA" id="ARBA00004123"/>
    </source>
</evidence>
<dbReference type="GO" id="GO:0070534">
    <property type="term" value="P:protein K63-linked ubiquitination"/>
    <property type="evidence" value="ECO:0007669"/>
    <property type="project" value="UniProtKB-ARBA"/>
</dbReference>
<evidence type="ECO:0000256" key="8">
    <source>
        <dbReference type="ARBA" id="ARBA00022786"/>
    </source>
</evidence>
<dbReference type="GO" id="GO:0006511">
    <property type="term" value="P:ubiquitin-dependent protein catabolic process"/>
    <property type="evidence" value="ECO:0007669"/>
    <property type="project" value="UniProtKB-ARBA"/>
</dbReference>
<reference evidence="17" key="2">
    <citation type="submission" date="2025-08" db="UniProtKB">
        <authorList>
            <consortium name="Ensembl"/>
        </authorList>
    </citation>
    <scope>IDENTIFICATION</scope>
</reference>
<dbReference type="Gene3D" id="3.80.10.10">
    <property type="entry name" value="Ribonuclease Inhibitor"/>
    <property type="match status" value="1"/>
</dbReference>
<dbReference type="Pfam" id="PF12937">
    <property type="entry name" value="F-box-like"/>
    <property type="match status" value="1"/>
</dbReference>
<evidence type="ECO:0000256" key="12">
    <source>
        <dbReference type="ARBA" id="ARBA00056227"/>
    </source>
</evidence>
<dbReference type="FunFam" id="3.80.10.10:FF:000105">
    <property type="entry name" value="S-phase kinase-associated protein 2"/>
    <property type="match status" value="1"/>
</dbReference>
<evidence type="ECO:0000313" key="17">
    <source>
        <dbReference type="Ensembl" id="ENSNFUP00015003585.1"/>
    </source>
</evidence>
<dbReference type="SUPFAM" id="SSF81383">
    <property type="entry name" value="F-box domain"/>
    <property type="match status" value="1"/>
</dbReference>
<dbReference type="PANTHER" id="PTHR46976:SF1">
    <property type="entry name" value="PROTEIN ARABIDILLO 1"/>
    <property type="match status" value="1"/>
</dbReference>
<proteinExistence type="predicted"/>
<dbReference type="GO" id="GO:1905168">
    <property type="term" value="P:positive regulation of double-strand break repair via homologous recombination"/>
    <property type="evidence" value="ECO:0007669"/>
    <property type="project" value="UniProtKB-ARBA"/>
</dbReference>
<keyword evidence="4" id="KW-0963">Cytoplasm</keyword>
<dbReference type="GO" id="GO:0019005">
    <property type="term" value="C:SCF ubiquitin ligase complex"/>
    <property type="evidence" value="ECO:0007669"/>
    <property type="project" value="UniProtKB-ARBA"/>
</dbReference>
<evidence type="ECO:0000256" key="15">
    <source>
        <dbReference type="ARBA" id="ARBA00081589"/>
    </source>
</evidence>
<keyword evidence="10" id="KW-0007">Acetylation</keyword>
<dbReference type="InterPro" id="IPR036047">
    <property type="entry name" value="F-box-like_dom_sf"/>
</dbReference>
<protein>
    <recommendedName>
        <fullName evidence="13">S-phase kinase-associated protein 2</fullName>
    </recommendedName>
    <alternativeName>
        <fullName evidence="15">Cyclin-A/CDK2-associated protein p45</fullName>
    </alternativeName>
    <alternativeName>
        <fullName evidence="14">F-box protein Skp2</fullName>
    </alternativeName>
</protein>
<evidence type="ECO:0000256" key="13">
    <source>
        <dbReference type="ARBA" id="ARBA00071634"/>
    </source>
</evidence>
<evidence type="ECO:0000256" key="3">
    <source>
        <dbReference type="ARBA" id="ARBA00004906"/>
    </source>
</evidence>
<evidence type="ECO:0000256" key="11">
    <source>
        <dbReference type="ARBA" id="ARBA00023242"/>
    </source>
</evidence>
<evidence type="ECO:0000256" key="5">
    <source>
        <dbReference type="ARBA" id="ARBA00022553"/>
    </source>
</evidence>
<dbReference type="PANTHER" id="PTHR46976">
    <property type="entry name" value="PROTEIN ARABIDILLO 1"/>
    <property type="match status" value="1"/>
</dbReference>
<keyword evidence="8" id="KW-0833">Ubl conjugation pathway</keyword>
<dbReference type="PROSITE" id="PS50181">
    <property type="entry name" value="FBOX"/>
    <property type="match status" value="1"/>
</dbReference>
<dbReference type="GO" id="GO:0140767">
    <property type="term" value="F:enzyme-substrate adaptor activity"/>
    <property type="evidence" value="ECO:0007669"/>
    <property type="project" value="UniProtKB-ARBA"/>
</dbReference>
<organism evidence="17 18">
    <name type="scientific">Nothobranchius furzeri</name>
    <name type="common">Turquoise killifish</name>
    <dbReference type="NCBI Taxonomy" id="105023"/>
    <lineage>
        <taxon>Eukaryota</taxon>
        <taxon>Metazoa</taxon>
        <taxon>Chordata</taxon>
        <taxon>Craniata</taxon>
        <taxon>Vertebrata</taxon>
        <taxon>Euteleostomi</taxon>
        <taxon>Actinopterygii</taxon>
        <taxon>Neopterygii</taxon>
        <taxon>Teleostei</taxon>
        <taxon>Neoteleostei</taxon>
        <taxon>Acanthomorphata</taxon>
        <taxon>Ovalentaria</taxon>
        <taxon>Atherinomorphae</taxon>
        <taxon>Cyprinodontiformes</taxon>
        <taxon>Nothobranchiidae</taxon>
        <taxon>Nothobranchius</taxon>
    </lineage>
</organism>
<evidence type="ECO:0000259" key="16">
    <source>
        <dbReference type="PROSITE" id="PS50181"/>
    </source>
</evidence>
<dbReference type="GO" id="GO:0005737">
    <property type="term" value="C:cytoplasm"/>
    <property type="evidence" value="ECO:0007669"/>
    <property type="project" value="UniProtKB-SubCell"/>
</dbReference>